<sequence>MRISSLVIQGLVAGTILFLPSVAFADKGIDSGEQERGRSGFAKQNENAANKPAPPGKSVSDQVKSAERKQVPAKRPAGHKGPKQKSVPESVKQAAPASQNAKKKEQPIKKQVQAQPKKIPANDSLHKQSVTAAKRVPLQPLEEAQATIVPQSNKKVEVKKAQVIFSVPAKKRVPVPVPIKSSSIPQDQAVLVQTLQTLQASSKDKEQGGKSSLFMKGMLMFSEKEDENEPLPSFFSRLDLLRNQWVNAPPSEPPRFALLFFS</sequence>
<protein>
    <submittedName>
        <fullName evidence="2">Uncharacterized protein</fullName>
    </submittedName>
</protein>
<evidence type="ECO:0000313" key="2">
    <source>
        <dbReference type="EMBL" id="MFC7373582.1"/>
    </source>
</evidence>
<accession>A0ABW2NW22</accession>
<organism evidence="2 3">
    <name type="scientific">Fictibacillus iocasae</name>
    <dbReference type="NCBI Taxonomy" id="2715437"/>
    <lineage>
        <taxon>Bacteria</taxon>
        <taxon>Bacillati</taxon>
        <taxon>Bacillota</taxon>
        <taxon>Bacilli</taxon>
        <taxon>Bacillales</taxon>
        <taxon>Fictibacillaceae</taxon>
        <taxon>Fictibacillus</taxon>
    </lineage>
</organism>
<evidence type="ECO:0000256" key="1">
    <source>
        <dbReference type="SAM" id="MobiDB-lite"/>
    </source>
</evidence>
<feature type="region of interest" description="Disordered" evidence="1">
    <location>
        <begin position="31"/>
        <end position="120"/>
    </location>
</feature>
<proteinExistence type="predicted"/>
<dbReference type="RefSeq" id="WP_379751648.1">
    <property type="nucleotide sequence ID" value="NZ_JBHTCP010000052.1"/>
</dbReference>
<reference evidence="3" key="1">
    <citation type="journal article" date="2019" name="Int. J. Syst. Evol. Microbiol.">
        <title>The Global Catalogue of Microorganisms (GCM) 10K type strain sequencing project: providing services to taxonomists for standard genome sequencing and annotation.</title>
        <authorList>
            <consortium name="The Broad Institute Genomics Platform"/>
            <consortium name="The Broad Institute Genome Sequencing Center for Infectious Disease"/>
            <person name="Wu L."/>
            <person name="Ma J."/>
        </authorList>
    </citation>
    <scope>NUCLEOTIDE SEQUENCE [LARGE SCALE GENOMIC DNA]</scope>
    <source>
        <strain evidence="3">NBRC 106396</strain>
    </source>
</reference>
<dbReference type="Proteomes" id="UP001596549">
    <property type="component" value="Unassembled WGS sequence"/>
</dbReference>
<dbReference type="EMBL" id="JBHTCP010000052">
    <property type="protein sequence ID" value="MFC7373582.1"/>
    <property type="molecule type" value="Genomic_DNA"/>
</dbReference>
<keyword evidence="3" id="KW-1185">Reference proteome</keyword>
<comment type="caution">
    <text evidence="2">The sequence shown here is derived from an EMBL/GenBank/DDBJ whole genome shotgun (WGS) entry which is preliminary data.</text>
</comment>
<name>A0ABW2NW22_9BACL</name>
<evidence type="ECO:0000313" key="3">
    <source>
        <dbReference type="Proteomes" id="UP001596549"/>
    </source>
</evidence>
<gene>
    <name evidence="2" type="ORF">ACFQPF_18215</name>
</gene>